<reference evidence="1 2" key="1">
    <citation type="journal article" date="2012" name="J. Bacteriol.">
        <title>Genome Sequence of the Lantibiotic Bacteriocin Producer Streptococcus salivarius Strain K12.</title>
        <authorList>
            <person name="Barretto C."/>
            <person name="Alvarez-Martin P."/>
            <person name="Foata F."/>
            <person name="Renault P."/>
            <person name="Berger B."/>
        </authorList>
    </citation>
    <scope>NUCLEOTIDE SEQUENCE [LARGE SCALE GENOMIC DNA]</scope>
    <source>
        <strain evidence="1 2">K12</strain>
    </source>
</reference>
<sequence length="57" mass="6447">MENIMVNQSKYVSSDFPEATYQVAFEDLKKKILVGHQEIIQGKVSSLADARKEFGLD</sequence>
<evidence type="ECO:0000313" key="1">
    <source>
        <dbReference type="EMBL" id="EJO16753.1"/>
    </source>
</evidence>
<dbReference type="Proteomes" id="UP000006983">
    <property type="component" value="Unassembled WGS sequence"/>
</dbReference>
<dbReference type="RefSeq" id="WP_002890505.1">
    <property type="nucleotide sequence ID" value="NZ_ALIF01000001.1"/>
</dbReference>
<organism evidence="1 2">
    <name type="scientific">Streptococcus salivarius K12</name>
    <dbReference type="NCBI Taxonomy" id="1200793"/>
    <lineage>
        <taxon>Bacteria</taxon>
        <taxon>Bacillati</taxon>
        <taxon>Bacillota</taxon>
        <taxon>Bacilli</taxon>
        <taxon>Lactobacillales</taxon>
        <taxon>Streptococcaceae</taxon>
        <taxon>Streptococcus</taxon>
    </lineage>
</organism>
<dbReference type="EMBL" id="ALIF01000001">
    <property type="protein sequence ID" value="EJO16753.1"/>
    <property type="molecule type" value="Genomic_DNA"/>
</dbReference>
<gene>
    <name evidence="1" type="ORF">RSSL_01529</name>
</gene>
<protein>
    <submittedName>
        <fullName evidence="1">Uncharacterized protein</fullName>
    </submittedName>
</protein>
<dbReference type="PATRIC" id="fig|1200793.3.peg.643"/>
<name>J7TXE3_STRSL</name>
<keyword evidence="2" id="KW-1185">Reference proteome</keyword>
<evidence type="ECO:0000313" key="2">
    <source>
        <dbReference type="Proteomes" id="UP000006983"/>
    </source>
</evidence>
<comment type="caution">
    <text evidence="1">The sequence shown here is derived from an EMBL/GenBank/DDBJ whole genome shotgun (WGS) entry which is preliminary data.</text>
</comment>
<dbReference type="AlphaFoldDB" id="J7TXE3"/>
<accession>J7TXE3</accession>
<proteinExistence type="predicted"/>